<evidence type="ECO:0000313" key="3">
    <source>
        <dbReference type="EMBL" id="CAJ1959295.1"/>
    </source>
</evidence>
<feature type="region of interest" description="Disordered" evidence="2">
    <location>
        <begin position="24"/>
        <end position="63"/>
    </location>
</feature>
<feature type="coiled-coil region" evidence="1">
    <location>
        <begin position="1042"/>
        <end position="1069"/>
    </location>
</feature>
<feature type="compositionally biased region" description="Low complexity" evidence="2">
    <location>
        <begin position="1097"/>
        <end position="1109"/>
    </location>
</feature>
<dbReference type="AlphaFoldDB" id="A0AAD2G0Q8"/>
<evidence type="ECO:0000313" key="4">
    <source>
        <dbReference type="Proteomes" id="UP001295423"/>
    </source>
</evidence>
<dbReference type="EMBL" id="CAKOGP040001990">
    <property type="protein sequence ID" value="CAJ1959295.1"/>
    <property type="molecule type" value="Genomic_DNA"/>
</dbReference>
<keyword evidence="4" id="KW-1185">Reference proteome</keyword>
<reference evidence="3" key="1">
    <citation type="submission" date="2023-08" db="EMBL/GenBank/DDBJ databases">
        <authorList>
            <person name="Audoor S."/>
            <person name="Bilcke G."/>
        </authorList>
    </citation>
    <scope>NUCLEOTIDE SEQUENCE</scope>
</reference>
<feature type="region of interest" description="Disordered" evidence="2">
    <location>
        <begin position="1086"/>
        <end position="1164"/>
    </location>
</feature>
<feature type="compositionally biased region" description="Pro residues" evidence="2">
    <location>
        <begin position="801"/>
        <end position="817"/>
    </location>
</feature>
<dbReference type="Proteomes" id="UP001295423">
    <property type="component" value="Unassembled WGS sequence"/>
</dbReference>
<feature type="compositionally biased region" description="Pro residues" evidence="2">
    <location>
        <begin position="862"/>
        <end position="872"/>
    </location>
</feature>
<protein>
    <submittedName>
        <fullName evidence="3">Uncharacterized protein</fullName>
    </submittedName>
</protein>
<feature type="compositionally biased region" description="Basic residues" evidence="2">
    <location>
        <begin position="839"/>
        <end position="849"/>
    </location>
</feature>
<evidence type="ECO:0000256" key="1">
    <source>
        <dbReference type="SAM" id="Coils"/>
    </source>
</evidence>
<feature type="compositionally biased region" description="Basic and acidic residues" evidence="2">
    <location>
        <begin position="277"/>
        <end position="290"/>
    </location>
</feature>
<feature type="compositionally biased region" description="Basic and acidic residues" evidence="2">
    <location>
        <begin position="33"/>
        <end position="46"/>
    </location>
</feature>
<comment type="caution">
    <text evidence="3">The sequence shown here is derived from an EMBL/GenBank/DDBJ whole genome shotgun (WGS) entry which is preliminary data.</text>
</comment>
<feature type="compositionally biased region" description="Polar residues" evidence="2">
    <location>
        <begin position="327"/>
        <end position="338"/>
    </location>
</feature>
<sequence length="1164" mass="128486">MGKSKNNKKVAIAAKPVNSTALTQGRISFSQKSRAETAEIRSKKESDDLDPPIVNNNSDTEMEEVENPLKYDRIVQNIDSSQWNLQTLAYLCTIYRARGQRNNKKEVVFGNELFSAWENEPDFRWPWCEGYSENFVDPPATESWEEAAEKLLQICDGDWDLVEQRIRAALDRDIKDEFIGNDRELVVYVRRLILGLAVQDPLVIFPLDEPLEDTTFFNRYWDFTLEIEPWLLLELRPLAKVWAIADELLGHPWTDPDTTTVVTELAEHRSAAKGRKRERDLDPSTERKSAPIDPRSPARGFFPEATPKPVRDSIAPDTDDSVMMDTTGPSVISPTNKPVNGEFAYWSDNDGSESVESAPDFSAPSNSDQPPTEVVVGKSPAPAQRANDPSATVLIDSHLSKTEPPNPPRPSAPLSVKKQLTYVAASQKKAAIRTKYLSEEMKAREVTQMNLTGLPRSNAQFLYATINYEWDGDTSEGGYIEKCFTEEMVSVLSMAMDNAEGDLVILPVSELRVRDKKLWLTSKEKVEELTYKKLKPYIDWSWNNGAQIGYNAKNPGSKTLRTRIRVAHNSSLDDMSRLLGQCFEITGTHAGVFRSPLQVSDPVRIGWLLNYPMGIGRAALERELMRHFTFKRAIALEPAWPQNPGTAGQKWMPSKGPKAWHIWVAASDVDRVARALFAWLRPETKKCHMPFGARTQFVYDWGAITKGHLGDLAQPGGQWNGIIGKLINTHDTTSQTCTSLAPLFPIQGMLTKVFIPKYCKQGKGKSLLQFLYAIQCIPAVKKPAPAPPEQSATQDADTPDSPLPPSVSSTPPEPPSTNPSVTAPTTAQPTLPTSSTKRSSCKGSKHCRAKQPLEKPTETPQATPPTPLPRPTPALKSTPQSATNPPTASSARAKLSASEQPLVTEAFDRSAWLAAMDAELNQGPRSLPNDSTRPNRWLLCDLKHQRKTCRTWLCLDHYNRTVANAMTWDQSQHREISEYERDVDLDQQVEKDDNEWIEKLLAAEQASPAFEGTITIDLSMPAAKDMDDGATVGSAANMAALLENMKADVNDLCTELETAAEKLAQAKDAEAAKDARILELEAKMAEQASVTGKHHSSSPSSSKATSSADSGGGPPGGGPYPPTVPSRKVAAFDGRPRSKSTQPTHIQPGGPLLAGCLFKLSPSR</sequence>
<feature type="compositionally biased region" description="Polar residues" evidence="2">
    <location>
        <begin position="875"/>
        <end position="890"/>
    </location>
</feature>
<feature type="region of interest" description="Disordered" evidence="2">
    <location>
        <begin position="782"/>
        <end position="900"/>
    </location>
</feature>
<evidence type="ECO:0000256" key="2">
    <source>
        <dbReference type="SAM" id="MobiDB-lite"/>
    </source>
</evidence>
<keyword evidence="1" id="KW-0175">Coiled coil</keyword>
<gene>
    <name evidence="3" type="ORF">CYCCA115_LOCUS17716</name>
</gene>
<feature type="region of interest" description="Disordered" evidence="2">
    <location>
        <begin position="266"/>
        <end position="388"/>
    </location>
</feature>
<accession>A0AAD2G0Q8</accession>
<feature type="compositionally biased region" description="Low complexity" evidence="2">
    <location>
        <begin position="818"/>
        <end position="836"/>
    </location>
</feature>
<organism evidence="3 4">
    <name type="scientific">Cylindrotheca closterium</name>
    <dbReference type="NCBI Taxonomy" id="2856"/>
    <lineage>
        <taxon>Eukaryota</taxon>
        <taxon>Sar</taxon>
        <taxon>Stramenopiles</taxon>
        <taxon>Ochrophyta</taxon>
        <taxon>Bacillariophyta</taxon>
        <taxon>Bacillariophyceae</taxon>
        <taxon>Bacillariophycidae</taxon>
        <taxon>Bacillariales</taxon>
        <taxon>Bacillariaceae</taxon>
        <taxon>Cylindrotheca</taxon>
    </lineage>
</organism>
<proteinExistence type="predicted"/>
<name>A0AAD2G0Q8_9STRA</name>